<dbReference type="Gene3D" id="1.10.260.40">
    <property type="entry name" value="lambda repressor-like DNA-binding domains"/>
    <property type="match status" value="1"/>
</dbReference>
<name>A0A1H4CGH1_9BACT</name>
<dbReference type="EMBL" id="FNRL01000010">
    <property type="protein sequence ID" value="SEA59458.1"/>
    <property type="molecule type" value="Genomic_DNA"/>
</dbReference>
<dbReference type="InterPro" id="IPR001387">
    <property type="entry name" value="Cro/C1-type_HTH"/>
</dbReference>
<evidence type="ECO:0000313" key="2">
    <source>
        <dbReference type="EMBL" id="SEA59458.1"/>
    </source>
</evidence>
<sequence>MNDLQDKQILGALATKFKEARTKQGLSQRKLALIAGMEYNQVQKLEKGESNLQITTIIRLMIALNLTPNDILPYGNELNYICINDSANQ</sequence>
<dbReference type="OrthoDB" id="769934at2"/>
<gene>
    <name evidence="2" type="ORF">SAMN05660909_02623</name>
</gene>
<dbReference type="Pfam" id="PF01381">
    <property type="entry name" value="HTH_3"/>
    <property type="match status" value="1"/>
</dbReference>
<dbReference type="PROSITE" id="PS50943">
    <property type="entry name" value="HTH_CROC1"/>
    <property type="match status" value="1"/>
</dbReference>
<dbReference type="STRING" id="408074.SAMN05660909_02623"/>
<organism evidence="2 3">
    <name type="scientific">Chitinophaga terrae</name>
    <name type="common">ex Kim and Jung 2007</name>
    <dbReference type="NCBI Taxonomy" id="408074"/>
    <lineage>
        <taxon>Bacteria</taxon>
        <taxon>Pseudomonadati</taxon>
        <taxon>Bacteroidota</taxon>
        <taxon>Chitinophagia</taxon>
        <taxon>Chitinophagales</taxon>
        <taxon>Chitinophagaceae</taxon>
        <taxon>Chitinophaga</taxon>
    </lineage>
</organism>
<keyword evidence="3" id="KW-1185">Reference proteome</keyword>
<dbReference type="Proteomes" id="UP000199656">
    <property type="component" value="Unassembled WGS sequence"/>
</dbReference>
<dbReference type="SUPFAM" id="SSF47413">
    <property type="entry name" value="lambda repressor-like DNA-binding domains"/>
    <property type="match status" value="1"/>
</dbReference>
<reference evidence="3" key="1">
    <citation type="submission" date="2016-10" db="EMBL/GenBank/DDBJ databases">
        <authorList>
            <person name="Varghese N."/>
            <person name="Submissions S."/>
        </authorList>
    </citation>
    <scope>NUCLEOTIDE SEQUENCE [LARGE SCALE GENOMIC DNA]</scope>
    <source>
        <strain evidence="3">DSM 23920</strain>
    </source>
</reference>
<dbReference type="RefSeq" id="WP_089762247.1">
    <property type="nucleotide sequence ID" value="NZ_BKAT01000007.1"/>
</dbReference>
<dbReference type="GO" id="GO:0003677">
    <property type="term" value="F:DNA binding"/>
    <property type="evidence" value="ECO:0007669"/>
    <property type="project" value="InterPro"/>
</dbReference>
<feature type="domain" description="HTH cro/C1-type" evidence="1">
    <location>
        <begin position="17"/>
        <end position="71"/>
    </location>
</feature>
<dbReference type="SMART" id="SM00530">
    <property type="entry name" value="HTH_XRE"/>
    <property type="match status" value="1"/>
</dbReference>
<accession>A0A1H4CGH1</accession>
<dbReference type="InterPro" id="IPR010982">
    <property type="entry name" value="Lambda_DNA-bd_dom_sf"/>
</dbReference>
<evidence type="ECO:0000313" key="3">
    <source>
        <dbReference type="Proteomes" id="UP000199656"/>
    </source>
</evidence>
<evidence type="ECO:0000259" key="1">
    <source>
        <dbReference type="PROSITE" id="PS50943"/>
    </source>
</evidence>
<dbReference type="AlphaFoldDB" id="A0A1H4CGH1"/>
<proteinExistence type="predicted"/>
<dbReference type="CDD" id="cd00093">
    <property type="entry name" value="HTH_XRE"/>
    <property type="match status" value="1"/>
</dbReference>
<protein>
    <submittedName>
        <fullName evidence="2">Helix-turn-helix</fullName>
    </submittedName>
</protein>